<dbReference type="EC" id="5.1.3.13" evidence="3"/>
<dbReference type="InterPro" id="IPR014710">
    <property type="entry name" value="RmlC-like_jellyroll"/>
</dbReference>
<comment type="catalytic activity">
    <reaction evidence="1">
        <text>dTDP-4-dehydro-6-deoxy-alpha-D-glucose = dTDP-4-dehydro-beta-L-rhamnose</text>
        <dbReference type="Rhea" id="RHEA:16969"/>
        <dbReference type="ChEBI" id="CHEBI:57649"/>
        <dbReference type="ChEBI" id="CHEBI:62830"/>
        <dbReference type="EC" id="5.1.3.13"/>
    </reaction>
</comment>
<evidence type="ECO:0000256" key="6">
    <source>
        <dbReference type="ARBA" id="ARBA00031424"/>
    </source>
</evidence>
<protein>
    <recommendedName>
        <fullName evidence="4">dTDP-4-dehydrorhamnose 3,5-epimerase</fullName>
        <ecNumber evidence="3">5.1.3.13</ecNumber>
    </recommendedName>
    <alternativeName>
        <fullName evidence="6">Thymidine diphospho-4-keto-rhamnose 3,5-epimerase</fullName>
    </alternativeName>
    <alternativeName>
        <fullName evidence="5">dTDP-4-keto-6-deoxyglucose 3,5-epimerase</fullName>
    </alternativeName>
    <alternativeName>
        <fullName evidence="7">dTDP-6-deoxy-D-xylo-4-hexulose 3,5-epimerase</fullName>
    </alternativeName>
</protein>
<evidence type="ECO:0000256" key="4">
    <source>
        <dbReference type="ARBA" id="ARBA00019595"/>
    </source>
</evidence>
<evidence type="ECO:0000256" key="3">
    <source>
        <dbReference type="ARBA" id="ARBA00012098"/>
    </source>
</evidence>
<dbReference type="OrthoDB" id="9800680at2"/>
<dbReference type="SUPFAM" id="SSF51182">
    <property type="entry name" value="RmlC-like cupins"/>
    <property type="match status" value="1"/>
</dbReference>
<gene>
    <name evidence="9" type="ORF">SAMN05660836_00813</name>
</gene>
<comment type="function">
    <text evidence="2">Catalyzes the epimerization of the C3' and C5'positions of dTDP-6-deoxy-D-xylo-4-hexulose, forming dTDP-6-deoxy-L-lyxo-4-hexulose.</text>
</comment>
<dbReference type="GO" id="GO:0005829">
    <property type="term" value="C:cytosol"/>
    <property type="evidence" value="ECO:0007669"/>
    <property type="project" value="TreeGrafter"/>
</dbReference>
<dbReference type="Pfam" id="PF00908">
    <property type="entry name" value="dTDP_sugar_isom"/>
    <property type="match status" value="1"/>
</dbReference>
<organism evidence="9 10">
    <name type="scientific">Thermodesulforhabdus norvegica</name>
    <dbReference type="NCBI Taxonomy" id="39841"/>
    <lineage>
        <taxon>Bacteria</taxon>
        <taxon>Pseudomonadati</taxon>
        <taxon>Thermodesulfobacteriota</taxon>
        <taxon>Syntrophobacteria</taxon>
        <taxon>Syntrophobacterales</taxon>
        <taxon>Thermodesulforhabdaceae</taxon>
        <taxon>Thermodesulforhabdus</taxon>
    </lineage>
</organism>
<dbReference type="InterPro" id="IPR000888">
    <property type="entry name" value="RmlC-like"/>
</dbReference>
<evidence type="ECO:0000313" key="10">
    <source>
        <dbReference type="Proteomes" id="UP000199611"/>
    </source>
</evidence>
<evidence type="ECO:0000256" key="7">
    <source>
        <dbReference type="ARBA" id="ARBA00033311"/>
    </source>
</evidence>
<dbReference type="PANTHER" id="PTHR21047">
    <property type="entry name" value="DTDP-6-DEOXY-D-GLUCOSE-3,5 EPIMERASE"/>
    <property type="match status" value="1"/>
</dbReference>
<evidence type="ECO:0000313" key="9">
    <source>
        <dbReference type="EMBL" id="SFM60607.1"/>
    </source>
</evidence>
<dbReference type="STRING" id="39841.SAMN05660836_00813"/>
<dbReference type="AlphaFoldDB" id="A0A1I4S7X9"/>
<dbReference type="PANTHER" id="PTHR21047:SF2">
    <property type="entry name" value="THYMIDINE DIPHOSPHO-4-KETO-RHAMNOSE 3,5-EPIMERASE"/>
    <property type="match status" value="1"/>
</dbReference>
<evidence type="ECO:0000256" key="1">
    <source>
        <dbReference type="ARBA" id="ARBA00001298"/>
    </source>
</evidence>
<sequence>MTIRNLTGPGIGRPRVQKIPGFYGERLIDGVVLKDITLYADERGFLLEVIRMNDNEMKASNIRQIIASYSYPGVIKGWHLHTKQEDRLVCVKGMVKLVLYDYRHNSPTYRQVNEIFMGERYPRAVFIPPGVFHGVKNIGQEIAVVIGMPSLLYDPDNVDEVRVHPLDNDIIPYNWECRME</sequence>
<reference evidence="9 10" key="1">
    <citation type="submission" date="2016-10" db="EMBL/GenBank/DDBJ databases">
        <authorList>
            <person name="de Groot N.N."/>
        </authorList>
    </citation>
    <scope>NUCLEOTIDE SEQUENCE [LARGE SCALE GENOMIC DNA]</scope>
    <source>
        <strain evidence="9 10">DSM 9990</strain>
    </source>
</reference>
<feature type="site" description="Participates in a stacking interaction with the thymidine ring of dTDP-4-oxo-6-deoxyglucose" evidence="8">
    <location>
        <position position="153"/>
    </location>
</feature>
<evidence type="ECO:0000256" key="2">
    <source>
        <dbReference type="ARBA" id="ARBA00001997"/>
    </source>
</evidence>
<dbReference type="RefSeq" id="WP_093393680.1">
    <property type="nucleotide sequence ID" value="NZ_FOUU01000002.1"/>
</dbReference>
<dbReference type="Gene3D" id="2.60.120.10">
    <property type="entry name" value="Jelly Rolls"/>
    <property type="match status" value="1"/>
</dbReference>
<dbReference type="InterPro" id="IPR011051">
    <property type="entry name" value="RmlC_Cupin_sf"/>
</dbReference>
<dbReference type="GO" id="GO:0000271">
    <property type="term" value="P:polysaccharide biosynthetic process"/>
    <property type="evidence" value="ECO:0007669"/>
    <property type="project" value="TreeGrafter"/>
</dbReference>
<dbReference type="GO" id="GO:0008830">
    <property type="term" value="F:dTDP-4-dehydrorhamnose 3,5-epimerase activity"/>
    <property type="evidence" value="ECO:0007669"/>
    <property type="project" value="UniProtKB-EC"/>
</dbReference>
<evidence type="ECO:0000256" key="8">
    <source>
        <dbReference type="PIRSR" id="PIRSR600888-3"/>
    </source>
</evidence>
<name>A0A1I4S7X9_9BACT</name>
<dbReference type="Proteomes" id="UP000199611">
    <property type="component" value="Unassembled WGS sequence"/>
</dbReference>
<dbReference type="EMBL" id="FOUU01000002">
    <property type="protein sequence ID" value="SFM60607.1"/>
    <property type="molecule type" value="Genomic_DNA"/>
</dbReference>
<proteinExistence type="predicted"/>
<keyword evidence="10" id="KW-1185">Reference proteome</keyword>
<evidence type="ECO:0000256" key="5">
    <source>
        <dbReference type="ARBA" id="ARBA00029758"/>
    </source>
</evidence>
<accession>A0A1I4S7X9</accession>